<gene>
    <name evidence="1" type="ORF">TrCOL_g6014</name>
</gene>
<proteinExistence type="predicted"/>
<name>A0A9W7GB53_9STRA</name>
<protein>
    <submittedName>
        <fullName evidence="1">Uncharacterized protein</fullName>
    </submittedName>
</protein>
<keyword evidence="2" id="KW-1185">Reference proteome</keyword>
<comment type="caution">
    <text evidence="1">The sequence shown here is derived from an EMBL/GenBank/DDBJ whole genome shotgun (WGS) entry which is preliminary data.</text>
</comment>
<dbReference type="Proteomes" id="UP001165065">
    <property type="component" value="Unassembled WGS sequence"/>
</dbReference>
<sequence length="129" mass="13857">MALLDGDVLGVCGDGVFYAPKGLRRSSPEVVRLPKDGNDFTCIATDGKNRIAGTSGGAAYYRTIVQGLRRTGEVRVKGKATFKVVSSRNVRSLLINEVSKQWKVKSLHVEGSIVAEDVQDLMESSGGRS</sequence>
<evidence type="ECO:0000313" key="2">
    <source>
        <dbReference type="Proteomes" id="UP001165065"/>
    </source>
</evidence>
<dbReference type="AlphaFoldDB" id="A0A9W7GB53"/>
<reference evidence="2" key="1">
    <citation type="journal article" date="2023" name="Commun. Biol.">
        <title>Genome analysis of Parmales, the sister group of diatoms, reveals the evolutionary specialization of diatoms from phago-mixotrophs to photoautotrophs.</title>
        <authorList>
            <person name="Ban H."/>
            <person name="Sato S."/>
            <person name="Yoshikawa S."/>
            <person name="Yamada K."/>
            <person name="Nakamura Y."/>
            <person name="Ichinomiya M."/>
            <person name="Sato N."/>
            <person name="Blanc-Mathieu R."/>
            <person name="Endo H."/>
            <person name="Kuwata A."/>
            <person name="Ogata H."/>
        </authorList>
    </citation>
    <scope>NUCLEOTIDE SEQUENCE [LARGE SCALE GENOMIC DNA]</scope>
</reference>
<evidence type="ECO:0000313" key="1">
    <source>
        <dbReference type="EMBL" id="GMI39183.1"/>
    </source>
</evidence>
<dbReference type="EMBL" id="BRYA01001115">
    <property type="protein sequence ID" value="GMI39183.1"/>
    <property type="molecule type" value="Genomic_DNA"/>
</dbReference>
<accession>A0A9W7GB53</accession>
<organism evidence="1 2">
    <name type="scientific">Triparma columacea</name>
    <dbReference type="NCBI Taxonomy" id="722753"/>
    <lineage>
        <taxon>Eukaryota</taxon>
        <taxon>Sar</taxon>
        <taxon>Stramenopiles</taxon>
        <taxon>Ochrophyta</taxon>
        <taxon>Bolidophyceae</taxon>
        <taxon>Parmales</taxon>
        <taxon>Triparmaceae</taxon>
        <taxon>Triparma</taxon>
    </lineage>
</organism>